<evidence type="ECO:0000259" key="1">
    <source>
        <dbReference type="Pfam" id="PF02223"/>
    </source>
</evidence>
<dbReference type="SUPFAM" id="SSF52540">
    <property type="entry name" value="P-loop containing nucleoside triphosphate hydrolases"/>
    <property type="match status" value="1"/>
</dbReference>
<dbReference type="Proteomes" id="UP000178764">
    <property type="component" value="Unassembled WGS sequence"/>
</dbReference>
<protein>
    <recommendedName>
        <fullName evidence="1">Thymidylate kinase-like domain-containing protein</fullName>
    </recommendedName>
</protein>
<organism evidence="2 3">
    <name type="scientific">Candidatus Berkelbacteria bacterium RBG_13_40_8</name>
    <dbReference type="NCBI Taxonomy" id="1797467"/>
    <lineage>
        <taxon>Bacteria</taxon>
        <taxon>Candidatus Berkelbacteria</taxon>
    </lineage>
</organism>
<comment type="caution">
    <text evidence="2">The sequence shown here is derived from an EMBL/GenBank/DDBJ whole genome shotgun (WGS) entry which is preliminary data.</text>
</comment>
<dbReference type="AlphaFoldDB" id="A0A1F5DMT4"/>
<sequence length="193" mass="22326">MIVVFEGIPGSGKTSIIEVLAKELGKLGYTCSISNFQNSGPIVNKFILNAKKHQFGETARNYDYFLAISHHIMYLKMHMKKNEIILAEDFWGSLPAYAEWSFVGFDESDPFWDEYPIFFELETLTFLLDTPVKIAAQKSQWTKLHDAENAEKLTKRYHELAKKHGWERIKFMASLEKRAQACLKIILENLSKK</sequence>
<dbReference type="InterPro" id="IPR039430">
    <property type="entry name" value="Thymidylate_kin-like_dom"/>
</dbReference>
<gene>
    <name evidence="2" type="ORF">A2V71_01370</name>
</gene>
<dbReference type="Pfam" id="PF02223">
    <property type="entry name" value="Thymidylate_kin"/>
    <property type="match status" value="1"/>
</dbReference>
<proteinExistence type="predicted"/>
<dbReference type="InterPro" id="IPR027417">
    <property type="entry name" value="P-loop_NTPase"/>
</dbReference>
<evidence type="ECO:0000313" key="2">
    <source>
        <dbReference type="EMBL" id="OGD56350.1"/>
    </source>
</evidence>
<feature type="domain" description="Thymidylate kinase-like" evidence="1">
    <location>
        <begin position="5"/>
        <end position="168"/>
    </location>
</feature>
<dbReference type="Gene3D" id="3.40.50.300">
    <property type="entry name" value="P-loop containing nucleotide triphosphate hydrolases"/>
    <property type="match status" value="1"/>
</dbReference>
<reference evidence="2 3" key="1">
    <citation type="journal article" date="2016" name="Nat. Commun.">
        <title>Thousands of microbial genomes shed light on interconnected biogeochemical processes in an aquifer system.</title>
        <authorList>
            <person name="Anantharaman K."/>
            <person name="Brown C.T."/>
            <person name="Hug L.A."/>
            <person name="Sharon I."/>
            <person name="Castelle C.J."/>
            <person name="Probst A.J."/>
            <person name="Thomas B.C."/>
            <person name="Singh A."/>
            <person name="Wilkins M.J."/>
            <person name="Karaoz U."/>
            <person name="Brodie E.L."/>
            <person name="Williams K.H."/>
            <person name="Hubbard S.S."/>
            <person name="Banfield J.F."/>
        </authorList>
    </citation>
    <scope>NUCLEOTIDE SEQUENCE [LARGE SCALE GENOMIC DNA]</scope>
</reference>
<accession>A0A1F5DMT4</accession>
<name>A0A1F5DMT4_9BACT</name>
<evidence type="ECO:0000313" key="3">
    <source>
        <dbReference type="Proteomes" id="UP000178764"/>
    </source>
</evidence>
<dbReference type="EMBL" id="MEZT01000022">
    <property type="protein sequence ID" value="OGD56350.1"/>
    <property type="molecule type" value="Genomic_DNA"/>
</dbReference>